<dbReference type="EMBL" id="CP038908">
    <property type="protein sequence ID" value="QGO06892.1"/>
    <property type="molecule type" value="Genomic_DNA"/>
</dbReference>
<dbReference type="Proteomes" id="UP000422232">
    <property type="component" value="Chromosome"/>
</dbReference>
<evidence type="ECO:0000313" key="1">
    <source>
        <dbReference type="EMBL" id="QGO06892.1"/>
    </source>
</evidence>
<name>A0A9Q6LLA5_PISSA</name>
<reference evidence="1 2" key="1">
    <citation type="submission" date="2019-04" db="EMBL/GenBank/DDBJ databases">
        <title>Complete genome sequencing of Piscirickettsia salmonis strain Psal-009.</title>
        <authorList>
            <person name="Schober I."/>
            <person name="Bunk B."/>
            <person name="Sproer C."/>
            <person name="Carril G.P."/>
            <person name="Riedel T."/>
            <person name="Flores-Herrera P.A."/>
            <person name="Nourdin-Galindo G."/>
            <person name="Marshall S.H."/>
            <person name="Overmann J."/>
        </authorList>
    </citation>
    <scope>NUCLEOTIDE SEQUENCE [LARGE SCALE GENOMIC DNA]</scope>
    <source>
        <strain evidence="1 2">Psal-009</strain>
    </source>
</reference>
<protein>
    <submittedName>
        <fullName evidence="1">Uncharacterized protein</fullName>
    </submittedName>
</protein>
<dbReference type="RefSeq" id="WP_016212193.1">
    <property type="nucleotide sequence ID" value="NZ_CP012413.1"/>
</dbReference>
<evidence type="ECO:0000313" key="2">
    <source>
        <dbReference type="Proteomes" id="UP000422232"/>
    </source>
</evidence>
<proteinExistence type="predicted"/>
<dbReference type="GeneID" id="66740037"/>
<dbReference type="AlphaFoldDB" id="A0A9Q6LLA5"/>
<gene>
    <name evidence="1" type="ORF">Psal009_02825</name>
</gene>
<organism evidence="1 2">
    <name type="scientific">Piscirickettsia salmonis</name>
    <dbReference type="NCBI Taxonomy" id="1238"/>
    <lineage>
        <taxon>Bacteria</taxon>
        <taxon>Pseudomonadati</taxon>
        <taxon>Pseudomonadota</taxon>
        <taxon>Gammaproteobacteria</taxon>
        <taxon>Thiotrichales</taxon>
        <taxon>Piscirickettsiaceae</taxon>
        <taxon>Piscirickettsia</taxon>
    </lineage>
</organism>
<sequence>MLSTPWLAAKEAMLIYGQLRECWERGIEEILLGGIVERYRNSVQTQQILLVSDITVEDCKDIENGMTKCSKWLPGHDLAAGAPQDMPDPDGLQADVDSFNNWVERIKKRRKK</sequence>
<accession>A0A9Q6LLA5</accession>
<keyword evidence="2" id="KW-1185">Reference proteome</keyword>